<dbReference type="Pfam" id="PF21040">
    <property type="entry name" value="CEP104-like_TOG"/>
    <property type="match status" value="1"/>
</dbReference>
<keyword evidence="2" id="KW-0963">Cytoplasm</keyword>
<gene>
    <name evidence="6" type="ORF">GPM918_LOCUS31073</name>
    <name evidence="7" type="ORF">SRO942_LOCUS31707</name>
</gene>
<dbReference type="EMBL" id="CAJOBC010066254">
    <property type="protein sequence ID" value="CAF4227171.1"/>
    <property type="molecule type" value="Genomic_DNA"/>
</dbReference>
<feature type="region of interest" description="Disordered" evidence="4">
    <location>
        <begin position="519"/>
        <end position="582"/>
    </location>
</feature>
<evidence type="ECO:0000313" key="8">
    <source>
        <dbReference type="Proteomes" id="UP000663829"/>
    </source>
</evidence>
<dbReference type="GO" id="GO:0061863">
    <property type="term" value="F:microtubule plus end polymerase"/>
    <property type="evidence" value="ECO:0007669"/>
    <property type="project" value="InterPro"/>
</dbReference>
<feature type="domain" description="TOG" evidence="5">
    <location>
        <begin position="589"/>
        <end position="825"/>
    </location>
</feature>
<dbReference type="GO" id="GO:0007051">
    <property type="term" value="P:spindle organization"/>
    <property type="evidence" value="ECO:0007669"/>
    <property type="project" value="InterPro"/>
</dbReference>
<evidence type="ECO:0000256" key="3">
    <source>
        <dbReference type="ARBA" id="ARBA00023212"/>
    </source>
</evidence>
<evidence type="ECO:0000256" key="2">
    <source>
        <dbReference type="ARBA" id="ARBA00022490"/>
    </source>
</evidence>
<dbReference type="InterPro" id="IPR048491">
    <property type="entry name" value="XMAP215_CLASP_TOG"/>
</dbReference>
<reference evidence="6" key="1">
    <citation type="submission" date="2021-02" db="EMBL/GenBank/DDBJ databases">
        <authorList>
            <person name="Nowell W R."/>
        </authorList>
    </citation>
    <scope>NUCLEOTIDE SEQUENCE</scope>
</reference>
<dbReference type="EMBL" id="CAJNOQ010015074">
    <property type="protein sequence ID" value="CAF1354417.1"/>
    <property type="molecule type" value="Genomic_DNA"/>
</dbReference>
<feature type="compositionally biased region" description="Basic and acidic residues" evidence="4">
    <location>
        <begin position="527"/>
        <end position="550"/>
    </location>
</feature>
<evidence type="ECO:0000259" key="5">
    <source>
        <dbReference type="SMART" id="SM01349"/>
    </source>
</evidence>
<feature type="compositionally biased region" description="Low complexity" evidence="4">
    <location>
        <begin position="1126"/>
        <end position="1138"/>
    </location>
</feature>
<organism evidence="6 8">
    <name type="scientific">Didymodactylos carnosus</name>
    <dbReference type="NCBI Taxonomy" id="1234261"/>
    <lineage>
        <taxon>Eukaryota</taxon>
        <taxon>Metazoa</taxon>
        <taxon>Spiralia</taxon>
        <taxon>Gnathifera</taxon>
        <taxon>Rotifera</taxon>
        <taxon>Eurotatoria</taxon>
        <taxon>Bdelloidea</taxon>
        <taxon>Philodinida</taxon>
        <taxon>Philodinidae</taxon>
        <taxon>Didymodactylos</taxon>
    </lineage>
</organism>
<dbReference type="GO" id="GO:0005856">
    <property type="term" value="C:cytoskeleton"/>
    <property type="evidence" value="ECO:0007669"/>
    <property type="project" value="UniProtKB-SubCell"/>
</dbReference>
<dbReference type="PANTHER" id="PTHR12609">
    <property type="entry name" value="MICROTUBULE ASSOCIATED PROTEIN XMAP215"/>
    <property type="match status" value="1"/>
</dbReference>
<dbReference type="InterPro" id="IPR011989">
    <property type="entry name" value="ARM-like"/>
</dbReference>
<keyword evidence="3" id="KW-0206">Cytoskeleton</keyword>
<name>A0A815HI50_9BILA</name>
<evidence type="ECO:0000313" key="6">
    <source>
        <dbReference type="EMBL" id="CAF1354417.1"/>
    </source>
</evidence>
<dbReference type="InterPro" id="IPR016024">
    <property type="entry name" value="ARM-type_fold"/>
</dbReference>
<accession>A0A815HI50</accession>
<dbReference type="GO" id="GO:0030951">
    <property type="term" value="P:establishment or maintenance of microtubule cytoskeleton polarity"/>
    <property type="evidence" value="ECO:0007669"/>
    <property type="project" value="InterPro"/>
</dbReference>
<dbReference type="Gene3D" id="1.25.10.10">
    <property type="entry name" value="Leucine-rich Repeat Variant"/>
    <property type="match status" value="4"/>
</dbReference>
<evidence type="ECO:0000313" key="7">
    <source>
        <dbReference type="EMBL" id="CAF4227171.1"/>
    </source>
</evidence>
<protein>
    <recommendedName>
        <fullName evidence="5">TOG domain-containing protein</fullName>
    </recommendedName>
</protein>
<feature type="region of interest" description="Disordered" evidence="4">
    <location>
        <begin position="1086"/>
        <end position="1150"/>
    </location>
</feature>
<feature type="compositionally biased region" description="Polar residues" evidence="4">
    <location>
        <begin position="561"/>
        <end position="582"/>
    </location>
</feature>
<dbReference type="InterPro" id="IPR034085">
    <property type="entry name" value="TOG"/>
</dbReference>
<dbReference type="Proteomes" id="UP000681722">
    <property type="component" value="Unassembled WGS sequence"/>
</dbReference>
<feature type="domain" description="TOG" evidence="5">
    <location>
        <begin position="1"/>
        <end position="227"/>
    </location>
</feature>
<feature type="domain" description="TOG" evidence="5">
    <location>
        <begin position="873"/>
        <end position="1108"/>
    </location>
</feature>
<proteinExistence type="predicted"/>
<dbReference type="Proteomes" id="UP000663829">
    <property type="component" value="Unassembled WGS sequence"/>
</dbReference>
<dbReference type="InterPro" id="IPR045110">
    <property type="entry name" value="XMAP215"/>
</dbReference>
<evidence type="ECO:0000256" key="4">
    <source>
        <dbReference type="SAM" id="MobiDB-lite"/>
    </source>
</evidence>
<dbReference type="SMART" id="SM01349">
    <property type="entry name" value="TOG"/>
    <property type="match status" value="4"/>
</dbReference>
<comment type="caution">
    <text evidence="6">The sequence shown here is derived from an EMBL/GenBank/DDBJ whole genome shotgun (WGS) entry which is preliminary data.</text>
</comment>
<feature type="region of interest" description="Disordered" evidence="4">
    <location>
        <begin position="1241"/>
        <end position="1260"/>
    </location>
</feature>
<dbReference type="FunFam" id="1.25.10.10:FF:000019">
    <property type="entry name" value="Cytoskeleton-associated protein 5"/>
    <property type="match status" value="1"/>
</dbReference>
<feature type="domain" description="TOG" evidence="5">
    <location>
        <begin position="278"/>
        <end position="513"/>
    </location>
</feature>
<dbReference type="SUPFAM" id="SSF48371">
    <property type="entry name" value="ARM repeat"/>
    <property type="match status" value="2"/>
</dbReference>
<sequence>MAGDDSEWQKLPTDEKVQHKSWKARLSGYEECIRLFQAQDNEKSAEFSKYLGLLKKFVADSNEIAREKALDAVFSYVENASVATKTVSEVSSGLILKCFNSRLKTKERAIDILMMYIEIEKQDVVQEELVKGLENKQPKIVQSCLEILRRALTEFGSKTFPIKPFLKSVIPLLDDRDKSVRDESKQLLIEVYKWIGKTLISLIQNVKPIQMQELQTEFDKLNPATDKPRQTRFLRSQQDLKLKMEQETTDGLATTTLESMNIENNDDGDDAANVDPYDLMEPVNILDKLPREFYEKIESKQWKERKEVADELLTLTTNNQRLLSGDYFELVKALKKVIAKDSNVILVITAAKCCSGLAKSLRKDFYKHSLGVIEVCLDRFREKKTSVVDALRETCDICYPGTNLEQMSETTMSMLSHKTPCVRQYTQQFLTKCFAMATTTTLPKKVLKVYLQALIKNMSEADSGVRETAAESIGTLWKNLSEKNVQPYLTDMDELKLNKIKEYSEKAVLLNAKGEPRGAAVVSVTTKKTDPEIVKPSEPHSESSRSKEGAQKAGTTKKKQVSATTGKKAGGTQSATISTNLNEPYCEQELPVEEAEIKALDYVSEDTLQGLTDSDWKTRLASVEKLFDKIKTLSDQDVERECQLFLRLITKTPGLKDIHFQVLKARFDIIIHLATKSNKFSQQSLKLCLQDVLNKVSDAKNSQTAKLTLTCLCEACSFQYVLSLILPQINDIKNPKTIEQILLWISQTIKEFSLVNGLDVKLLVQICKQQMQNSNASVRQSAMILISTLHLYMGKTIRTLFDDEKQTIRTLIDQEIEKNKDEKAPLASKFYKRQQQASLSSGTAKHPVQESVDDEEMGNYEMETDEKPDRMESLLPRIDISHRITEDFIKQLNDKNWKERQAALETLKTLMTQEKLIKPNLGNDLIDALKLRLNDNNKMLVNLALNICQLLATALGQNGCKVHAKTLTPAIMQSFNDAKPQVRQCAISTLNTWYEQCGFLSMFDIESVLELFQKGNPFMLQELCGWLASVLQKSTPGKCAELKQLIQPVYTCLEDRSADVRSKAQELILPLMIHVSYPSMAQAANKLKSASQAEKRTTRPQSAPLKPPTGLKSSEDLMEGNDNRPATASASDSLATADPKNDKTKPKTSFSLIKPSQLKTKSLPLAKSTIQLKPSTDTPEKQKILSKTDKRLAKKSKSTLFERRSLLTNNSTHRQQEEKQLSYIKKTSSMDLKRTCYLSGGSTSSLSSTNSSVQSTTVSNSHHPFAMLRSLSNRELDEQQQLELVTQPSLLTTTNKSRIPIRIRDSTSASTYKPVFYTQPN</sequence>
<dbReference type="Pfam" id="PF21041">
    <property type="entry name" value="XMAP215_CLASP_TOG"/>
    <property type="match status" value="3"/>
</dbReference>
<dbReference type="OrthoDB" id="205662at2759"/>
<keyword evidence="8" id="KW-1185">Reference proteome</keyword>
<dbReference type="GO" id="GO:0051010">
    <property type="term" value="F:microtubule plus-end binding"/>
    <property type="evidence" value="ECO:0007669"/>
    <property type="project" value="InterPro"/>
</dbReference>
<dbReference type="GO" id="GO:0046785">
    <property type="term" value="P:microtubule polymerization"/>
    <property type="evidence" value="ECO:0007669"/>
    <property type="project" value="InterPro"/>
</dbReference>
<dbReference type="FunFam" id="1.25.10.10:FF:000063">
    <property type="entry name" value="Putative cytoskeleton-associated protein 5"/>
    <property type="match status" value="1"/>
</dbReference>
<evidence type="ECO:0000256" key="1">
    <source>
        <dbReference type="ARBA" id="ARBA00004245"/>
    </source>
</evidence>
<comment type="subcellular location">
    <subcellularLocation>
        <location evidence="1">Cytoplasm</location>
        <location evidence="1">Cytoskeleton</location>
    </subcellularLocation>
</comment>